<name>A0A8H7NQ51_BIOOC</name>
<sequence length="492" mass="55475">MSAMDPSTAQGSDSTLILKVPTEVLHRILAYLIKPWGSPENLNILLLSKHMHNVALPLTVKRFENPLGLEYDDSEPEAQAARYQRRNARFLRYLLIKKPELAQHVQDIDLRALRVQGSTPNSFDEHSEADLTTYADFLVNKLKLVLPYVSAVEWIDSLGKGCSDAHFAFLVTCLPELCTVAYDPAGNDQDADAQRAGEIRKSFAITRGFHTPLFPLFYVGFWNNGVSPREIWHFRPDSIYHEMFARPDVRSILKNHLIGGTLMAQKFEQLPPRASPVEKISLSQSCVSYHMLQALLNSCKAVEEFTLESGGCISGKNIVPEVRPREFIQAILPHAGTLKYLCATFDCHRGMDMDEVKAGASFFGRQLADMTALTTLVADMESVTGVHFRNLKNWSRVLQPPNGDPELEDIPSLAECLPASLEYLELRNCTLMFGDLMQDFLRHIGPGKRCAKLNHLRLLFNFYDLEDEDHLELWMSVNLPLTLDIAYILPSS</sequence>
<gene>
    <name evidence="1" type="ORF">IM811_001565</name>
</gene>
<dbReference type="AlphaFoldDB" id="A0A8H7NQ51"/>
<accession>A0A8H7NQ51</accession>
<dbReference type="InterPro" id="IPR032675">
    <property type="entry name" value="LRR_dom_sf"/>
</dbReference>
<dbReference type="Gene3D" id="3.80.10.10">
    <property type="entry name" value="Ribonuclease Inhibitor"/>
    <property type="match status" value="1"/>
</dbReference>
<proteinExistence type="predicted"/>
<reference evidence="1" key="1">
    <citation type="submission" date="2020-10" db="EMBL/GenBank/DDBJ databases">
        <title>High-Quality Genome Resource of Clonostachys rosea strain S41 by Oxford Nanopore Long-Read Sequencing.</title>
        <authorList>
            <person name="Wang H."/>
        </authorList>
    </citation>
    <scope>NUCLEOTIDE SEQUENCE</scope>
    <source>
        <strain evidence="1">S41</strain>
    </source>
</reference>
<evidence type="ECO:0000313" key="1">
    <source>
        <dbReference type="EMBL" id="KAF9759871.1"/>
    </source>
</evidence>
<organism evidence="1 2">
    <name type="scientific">Bionectria ochroleuca</name>
    <name type="common">Gliocladium roseum</name>
    <dbReference type="NCBI Taxonomy" id="29856"/>
    <lineage>
        <taxon>Eukaryota</taxon>
        <taxon>Fungi</taxon>
        <taxon>Dikarya</taxon>
        <taxon>Ascomycota</taxon>
        <taxon>Pezizomycotina</taxon>
        <taxon>Sordariomycetes</taxon>
        <taxon>Hypocreomycetidae</taxon>
        <taxon>Hypocreales</taxon>
        <taxon>Bionectriaceae</taxon>
        <taxon>Clonostachys</taxon>
    </lineage>
</organism>
<comment type="caution">
    <text evidence="1">The sequence shown here is derived from an EMBL/GenBank/DDBJ whole genome shotgun (WGS) entry which is preliminary data.</text>
</comment>
<dbReference type="EMBL" id="JADCTT010000001">
    <property type="protein sequence ID" value="KAF9759871.1"/>
    <property type="molecule type" value="Genomic_DNA"/>
</dbReference>
<evidence type="ECO:0000313" key="2">
    <source>
        <dbReference type="Proteomes" id="UP000616885"/>
    </source>
</evidence>
<protein>
    <submittedName>
        <fullName evidence="1">Uncharacterized protein</fullName>
    </submittedName>
</protein>
<dbReference type="Proteomes" id="UP000616885">
    <property type="component" value="Unassembled WGS sequence"/>
</dbReference>